<reference evidence="2 3" key="1">
    <citation type="journal article" date="2015" name="Annu Rev Anim Biosci">
        <title>The Genome 10K Project: a way forward.</title>
        <authorList>
            <person name="Koepfli K.P."/>
            <person name="Paten B."/>
            <person name="O'Brien S.J."/>
            <person name="Koepfli K.P."/>
            <person name="Paten B."/>
            <person name="Antunes A."/>
            <person name="Belov K."/>
            <person name="Bustamante C."/>
            <person name="Castoe T.A."/>
            <person name="Clawson H."/>
            <person name="Crawford A.J."/>
            <person name="Diekhans M."/>
            <person name="Distel D."/>
            <person name="Durbin R."/>
            <person name="Earl D."/>
            <person name="Fujita M.K."/>
            <person name="Gamble T."/>
            <person name="Georges A."/>
            <person name="Gemmell N."/>
            <person name="Gilbert M.T."/>
            <person name="Graves J.M."/>
            <person name="Green R.E."/>
            <person name="Hickey G."/>
            <person name="Jarvis E.D."/>
            <person name="Johnson W."/>
            <person name="Komissarov A."/>
            <person name="Korf I."/>
            <person name="Kuhn R."/>
            <person name="Larkin D.M."/>
            <person name="Lewin H."/>
            <person name="Lopez J.V."/>
            <person name="Ma J."/>
            <person name="Marques-Bonet T."/>
            <person name="Miller W."/>
            <person name="Murphy R."/>
            <person name="Pevzner P."/>
            <person name="Shapiro B."/>
            <person name="Steiner C."/>
            <person name="Tamazian G."/>
            <person name="Venkatesh B."/>
            <person name="Wang J."/>
            <person name="Wayne R."/>
            <person name="Wiley E."/>
            <person name="Yang H."/>
            <person name="Zhang G."/>
            <person name="Haussler D."/>
            <person name="Ryder O."/>
            <person name="O'Brien S.J."/>
        </authorList>
    </citation>
    <scope>NUCLEOTIDE SEQUENCE</scope>
</reference>
<reference evidence="2" key="5">
    <citation type="submission" date="2025-09" db="UniProtKB">
        <authorList>
            <consortium name="Ensembl"/>
        </authorList>
    </citation>
    <scope>IDENTIFICATION</scope>
</reference>
<proteinExistence type="predicted"/>
<dbReference type="InParanoid" id="A0A671DM99"/>
<name>A0A671DM99_RHIFE</name>
<evidence type="ECO:0008006" key="4">
    <source>
        <dbReference type="Google" id="ProtNLM"/>
    </source>
</evidence>
<keyword evidence="1" id="KW-1133">Transmembrane helix</keyword>
<dbReference type="PANTHER" id="PTHR34928:SF2">
    <property type="entry name" value="TRANSMEMBRANE PROTEIN 217"/>
    <property type="match status" value="1"/>
</dbReference>
<dbReference type="GeneTree" id="ENSGT00730000111479"/>
<dbReference type="OMA" id="IWILFYE"/>
<dbReference type="InterPro" id="IPR027862">
    <property type="entry name" value="DUF4534"/>
</dbReference>
<dbReference type="Ensembl" id="ENSRFET00010000578.1">
    <property type="protein sequence ID" value="ENSRFEP00010000515.1"/>
    <property type="gene ID" value="ENSRFEG00010000418.1"/>
</dbReference>
<evidence type="ECO:0000313" key="3">
    <source>
        <dbReference type="Proteomes" id="UP000472240"/>
    </source>
</evidence>
<dbReference type="AlphaFoldDB" id="A0A671DM99"/>
<reference evidence="2" key="4">
    <citation type="submission" date="2025-08" db="UniProtKB">
        <authorList>
            <consortium name="Ensembl"/>
        </authorList>
    </citation>
    <scope>IDENTIFICATION</scope>
</reference>
<accession>A0A671DM99</accession>
<reference evidence="3" key="3">
    <citation type="submission" date="2018-12" db="EMBL/GenBank/DDBJ databases">
        <title>G10K-VGP greater horseshoe bat female genome, primary haplotype.</title>
        <authorList>
            <person name="Teeling E."/>
            <person name="Myers G."/>
            <person name="Vernes S."/>
            <person name="Pippel M."/>
            <person name="Winkler S."/>
            <person name="Fedrigo O."/>
            <person name="Rhie A."/>
            <person name="Koren S."/>
            <person name="Phillippy A."/>
            <person name="Lewin H."/>
            <person name="Damas J."/>
            <person name="Howe K."/>
            <person name="Mountcastle J."/>
            <person name="Jarvis E.D."/>
        </authorList>
    </citation>
    <scope>NUCLEOTIDE SEQUENCE [LARGE SCALE GENOMIC DNA]</scope>
</reference>
<keyword evidence="3" id="KW-1185">Reference proteome</keyword>
<keyword evidence="1" id="KW-0812">Transmembrane</keyword>
<feature type="transmembrane region" description="Helical" evidence="1">
    <location>
        <begin position="94"/>
        <end position="114"/>
    </location>
</feature>
<dbReference type="Pfam" id="PF15049">
    <property type="entry name" value="DUF4534"/>
    <property type="match status" value="1"/>
</dbReference>
<organism evidence="2 3">
    <name type="scientific">Rhinolophus ferrumequinum</name>
    <name type="common">Greater horseshoe bat</name>
    <dbReference type="NCBI Taxonomy" id="59479"/>
    <lineage>
        <taxon>Eukaryota</taxon>
        <taxon>Metazoa</taxon>
        <taxon>Chordata</taxon>
        <taxon>Craniata</taxon>
        <taxon>Vertebrata</taxon>
        <taxon>Euteleostomi</taxon>
        <taxon>Mammalia</taxon>
        <taxon>Eutheria</taxon>
        <taxon>Laurasiatheria</taxon>
        <taxon>Chiroptera</taxon>
        <taxon>Yinpterochiroptera</taxon>
        <taxon>Rhinolophoidea</taxon>
        <taxon>Rhinolophidae</taxon>
        <taxon>Rhinolophinae</taxon>
        <taxon>Rhinolophus</taxon>
    </lineage>
</organism>
<keyword evidence="1" id="KW-0472">Membrane</keyword>
<sequence length="201" mass="23184">MRQKRWCGMTAKTGTVLAGVFTIVATDMYLIFEQKPLRSSHCTEVDQWNESVILLIRQFLICGSLNIVLFLSCITIIISCLLMYSVYAQMCRGLVVYIIWICFYETVNIVLQILTNSDTSIGEVRVMRWFGLVSRIFMHCFWMFFVTTYAHIIYKSKAQGNIIFYNRRISGILFIKHSWSSPSFSGQCHLPGQNKEGKGVK</sequence>
<evidence type="ECO:0000256" key="1">
    <source>
        <dbReference type="SAM" id="Phobius"/>
    </source>
</evidence>
<reference evidence="2 3" key="2">
    <citation type="journal article" date="2018" name="Annu Rev Anim Biosci">
        <title>Bat Biology, Genomes, and the Bat1K Project: To Generate Chromosome-Level Genomes for All Living Bat Species.</title>
        <authorList>
            <person name="Teeling E.C."/>
            <person name="Vernes S.C."/>
            <person name="Davalos L.M."/>
            <person name="Ray D.A."/>
            <person name="Gilbert M.T.P."/>
            <person name="Myers E."/>
        </authorList>
    </citation>
    <scope>NUCLEOTIDE SEQUENCE</scope>
</reference>
<feature type="transmembrane region" description="Helical" evidence="1">
    <location>
        <begin position="126"/>
        <end position="150"/>
    </location>
</feature>
<feature type="transmembrane region" description="Helical" evidence="1">
    <location>
        <begin position="52"/>
        <end position="82"/>
    </location>
</feature>
<evidence type="ECO:0000313" key="2">
    <source>
        <dbReference type="Ensembl" id="ENSRFEP00010000515.1"/>
    </source>
</evidence>
<dbReference type="PANTHER" id="PTHR34928">
    <property type="entry name" value="TRANSMEMBRANE PROTEIN 217"/>
    <property type="match status" value="1"/>
</dbReference>
<protein>
    <recommendedName>
        <fullName evidence="4">Transmembrane protein 217</fullName>
    </recommendedName>
</protein>
<feature type="transmembrane region" description="Helical" evidence="1">
    <location>
        <begin position="12"/>
        <end position="32"/>
    </location>
</feature>
<dbReference type="Proteomes" id="UP000472240">
    <property type="component" value="Chromosome 3"/>
</dbReference>